<dbReference type="Pfam" id="PF10157">
    <property type="entry name" value="BORCS6"/>
    <property type="match status" value="1"/>
</dbReference>
<feature type="non-terminal residue" evidence="2">
    <location>
        <position position="1"/>
    </location>
</feature>
<organism evidence="2 3">
    <name type="scientific">Nematostella vectensis</name>
    <name type="common">Starlet sea anemone</name>
    <dbReference type="NCBI Taxonomy" id="45351"/>
    <lineage>
        <taxon>Eukaryota</taxon>
        <taxon>Metazoa</taxon>
        <taxon>Cnidaria</taxon>
        <taxon>Anthozoa</taxon>
        <taxon>Hexacorallia</taxon>
        <taxon>Actiniaria</taxon>
        <taxon>Edwardsiidae</taxon>
        <taxon>Nematostella</taxon>
    </lineage>
</organism>
<dbReference type="STRING" id="45351.A7RKC4"/>
<accession>A7RKC4</accession>
<feature type="domain" description="BLOC-1-related complex subunit 6 C-terminal helix" evidence="1">
    <location>
        <begin position="1"/>
        <end position="97"/>
    </location>
</feature>
<dbReference type="EMBL" id="DS469515">
    <property type="protein sequence ID" value="EDO48226.1"/>
    <property type="molecule type" value="Genomic_DNA"/>
</dbReference>
<gene>
    <name evidence="2" type="ORF">NEMVEDRAFT_v1g84626</name>
</gene>
<dbReference type="InterPro" id="IPR019314">
    <property type="entry name" value="BORCS6"/>
</dbReference>
<reference evidence="2 3" key="1">
    <citation type="journal article" date="2007" name="Science">
        <title>Sea anemone genome reveals ancestral eumetazoan gene repertoire and genomic organization.</title>
        <authorList>
            <person name="Putnam N.H."/>
            <person name="Srivastava M."/>
            <person name="Hellsten U."/>
            <person name="Dirks B."/>
            <person name="Chapman J."/>
            <person name="Salamov A."/>
            <person name="Terry A."/>
            <person name="Shapiro H."/>
            <person name="Lindquist E."/>
            <person name="Kapitonov V.V."/>
            <person name="Jurka J."/>
            <person name="Genikhovich G."/>
            <person name="Grigoriev I.V."/>
            <person name="Lucas S.M."/>
            <person name="Steele R.E."/>
            <person name="Finnerty J.R."/>
            <person name="Technau U."/>
            <person name="Martindale M.Q."/>
            <person name="Rokhsar D.S."/>
        </authorList>
    </citation>
    <scope>NUCLEOTIDE SEQUENCE [LARGE SCALE GENOMIC DNA]</scope>
    <source>
        <strain evidence="3">CH2 X CH6</strain>
    </source>
</reference>
<dbReference type="OMA" id="AMMARCE"/>
<protein>
    <recommendedName>
        <fullName evidence="1">BLOC-1-related complex subunit 6 C-terminal helix domain-containing protein</fullName>
    </recommendedName>
</protein>
<evidence type="ECO:0000313" key="2">
    <source>
        <dbReference type="EMBL" id="EDO48226.1"/>
    </source>
</evidence>
<dbReference type="HOGENOM" id="CLU_165831_0_0_1"/>
<keyword evidence="3" id="KW-1185">Reference proteome</keyword>
<sequence length="101" mass="11102">DPGAVHDLERRANDVAGNLDHMLGVLASTLKTMSETGVRSVDAYSATVDHMGEAVDSSVKSMYTLIAKCEQLDASMTQLYRMAAQIKDIKKSLDEFEYLCK</sequence>
<dbReference type="AlphaFoldDB" id="A7RKC4"/>
<proteinExistence type="predicted"/>
<evidence type="ECO:0000313" key="3">
    <source>
        <dbReference type="Proteomes" id="UP000001593"/>
    </source>
</evidence>
<dbReference type="InterPro" id="IPR046465">
    <property type="entry name" value="BORCS6_C"/>
</dbReference>
<dbReference type="PANTHER" id="PTHR13440:SF7">
    <property type="entry name" value="BLOC-1 RELATED COMPLEX SUBUNIT 6"/>
    <property type="match status" value="1"/>
</dbReference>
<name>A7RKC4_NEMVE</name>
<dbReference type="eggNOG" id="KOG4514">
    <property type="taxonomic scope" value="Eukaryota"/>
</dbReference>
<dbReference type="InParanoid" id="A7RKC4"/>
<evidence type="ECO:0000259" key="1">
    <source>
        <dbReference type="Pfam" id="PF10157"/>
    </source>
</evidence>
<dbReference type="Proteomes" id="UP000001593">
    <property type="component" value="Unassembled WGS sequence"/>
</dbReference>
<dbReference type="PhylomeDB" id="A7RKC4"/>
<dbReference type="PANTHER" id="PTHR13440">
    <property type="entry name" value="BLOC-1 RELATED COMPLEX SUBUNIT 6"/>
    <property type="match status" value="1"/>
</dbReference>